<dbReference type="Pfam" id="PF03548">
    <property type="entry name" value="LolA"/>
    <property type="match status" value="1"/>
</dbReference>
<comment type="caution">
    <text evidence="3">The sequence shown here is derived from an EMBL/GenBank/DDBJ whole genome shotgun (WGS) entry which is preliminary data.</text>
</comment>
<keyword evidence="3" id="KW-0449">Lipoprotein</keyword>
<evidence type="ECO:0000256" key="1">
    <source>
        <dbReference type="ARBA" id="ARBA00022729"/>
    </source>
</evidence>
<dbReference type="PANTHER" id="PTHR35869:SF1">
    <property type="entry name" value="OUTER-MEMBRANE LIPOPROTEIN CARRIER PROTEIN"/>
    <property type="match status" value="1"/>
</dbReference>
<dbReference type="InterPro" id="IPR029046">
    <property type="entry name" value="LolA/LolB/LppX"/>
</dbReference>
<keyword evidence="1 2" id="KW-0732">Signal</keyword>
<dbReference type="SUPFAM" id="SSF89392">
    <property type="entry name" value="Prokaryotic lipoproteins and lipoprotein localization factors"/>
    <property type="match status" value="1"/>
</dbReference>
<dbReference type="Proteomes" id="UP000316238">
    <property type="component" value="Unassembled WGS sequence"/>
</dbReference>
<dbReference type="Gene3D" id="2.50.20.10">
    <property type="entry name" value="Lipoprotein localisation LolA/LolB/LppX"/>
    <property type="match status" value="1"/>
</dbReference>
<evidence type="ECO:0000256" key="2">
    <source>
        <dbReference type="SAM" id="SignalP"/>
    </source>
</evidence>
<dbReference type="AlphaFoldDB" id="A0A521G3G6"/>
<reference evidence="3" key="1">
    <citation type="submission" date="2017-07" db="EMBL/GenBank/DDBJ databases">
        <title>The cable genome - Insights into the physiology and evolution of filamentous bacteria capable of sulfide oxidation via long distance electron transfer.</title>
        <authorList>
            <person name="Thorup C."/>
            <person name="Bjerg J.T."/>
            <person name="Schreiber L."/>
            <person name="Nielsen L.P."/>
            <person name="Kjeldsen K.U."/>
            <person name="Boesen T."/>
            <person name="Boggild A."/>
            <person name="Meysman F."/>
            <person name="Geelhoed J."/>
            <person name="Schramm A."/>
        </authorList>
    </citation>
    <scope>NUCLEOTIDE SEQUENCE [LARGE SCALE GENOMIC DNA]</scope>
    <source>
        <strain evidence="3">GS</strain>
    </source>
</reference>
<dbReference type="EMBL" id="NQJD01000005">
    <property type="protein sequence ID" value="TAA75576.1"/>
    <property type="molecule type" value="Genomic_DNA"/>
</dbReference>
<evidence type="ECO:0000313" key="4">
    <source>
        <dbReference type="Proteomes" id="UP000316238"/>
    </source>
</evidence>
<gene>
    <name evidence="3" type="ORF">CDV28_10533</name>
</gene>
<dbReference type="InterPro" id="IPR004564">
    <property type="entry name" value="OM_lipoprot_carrier_LolA-like"/>
</dbReference>
<organism evidence="3 4">
    <name type="scientific">Candidatus Electronema aureum</name>
    <dbReference type="NCBI Taxonomy" id="2005002"/>
    <lineage>
        <taxon>Bacteria</taxon>
        <taxon>Pseudomonadati</taxon>
        <taxon>Thermodesulfobacteriota</taxon>
        <taxon>Desulfobulbia</taxon>
        <taxon>Desulfobulbales</taxon>
        <taxon>Desulfobulbaceae</taxon>
        <taxon>Candidatus Electronema</taxon>
    </lineage>
</organism>
<accession>A0A521G3G6</accession>
<keyword evidence="4" id="KW-1185">Reference proteome</keyword>
<dbReference type="CDD" id="cd16325">
    <property type="entry name" value="LolA"/>
    <property type="match status" value="1"/>
</dbReference>
<proteinExistence type="predicted"/>
<name>A0A521G3G6_9BACT</name>
<dbReference type="PANTHER" id="PTHR35869">
    <property type="entry name" value="OUTER-MEMBRANE LIPOPROTEIN CARRIER PROTEIN"/>
    <property type="match status" value="1"/>
</dbReference>
<evidence type="ECO:0000313" key="3">
    <source>
        <dbReference type="EMBL" id="TAA75576.1"/>
    </source>
</evidence>
<feature type="chain" id="PRO_5022055432" evidence="2">
    <location>
        <begin position="28"/>
        <end position="238"/>
    </location>
</feature>
<feature type="signal peptide" evidence="2">
    <location>
        <begin position="1"/>
        <end position="27"/>
    </location>
</feature>
<protein>
    <submittedName>
        <fullName evidence="3">Outer membrane lipoprotein carrier protein</fullName>
    </submittedName>
</protein>
<sequence>MCNSVFRKSFILPLLFLFLLTATGLHEARAASESELRQQVENMQKVYRSLTSFSFDFRQLTRSGGRDRHGAGNSIFYRPASGSTGIMRWNYNEPDKQIILNDGKKLSVYTQKDKQVLVSSAAELESDITYSLFAGNRNLTDDFNVRPAESRFTTGGIRQDIQVAQLVPKQPHGQIKAVHVWFDGKSMIQKLVMEDHFDTLTELVFSNIKFNALPAGSAKTVEELVRLDLPPGTEVVEQ</sequence>